<dbReference type="GO" id="GO:0006629">
    <property type="term" value="P:lipid metabolic process"/>
    <property type="evidence" value="ECO:0007669"/>
    <property type="project" value="InterPro"/>
</dbReference>
<dbReference type="GO" id="GO:0008081">
    <property type="term" value="F:phosphoric diester hydrolase activity"/>
    <property type="evidence" value="ECO:0007669"/>
    <property type="project" value="InterPro"/>
</dbReference>
<dbReference type="Gene3D" id="3.20.20.190">
    <property type="entry name" value="Phosphatidylinositol (PI) phosphodiesterase"/>
    <property type="match status" value="1"/>
</dbReference>
<dbReference type="RefSeq" id="WP_161433883.1">
    <property type="nucleotide sequence ID" value="NZ_WXYO01000001.1"/>
</dbReference>
<evidence type="ECO:0000313" key="2">
    <source>
        <dbReference type="Proteomes" id="UP000475249"/>
    </source>
</evidence>
<organism evidence="1 2">
    <name type="scientific">Poritiphilus flavus</name>
    <dbReference type="NCBI Taxonomy" id="2697053"/>
    <lineage>
        <taxon>Bacteria</taxon>
        <taxon>Pseudomonadati</taxon>
        <taxon>Bacteroidota</taxon>
        <taxon>Flavobacteriia</taxon>
        <taxon>Flavobacteriales</taxon>
        <taxon>Flavobacteriaceae</taxon>
        <taxon>Poritiphilus</taxon>
    </lineage>
</organism>
<dbReference type="InterPro" id="IPR017946">
    <property type="entry name" value="PLC-like_Pdiesterase_TIM-brl"/>
</dbReference>
<keyword evidence="2" id="KW-1185">Reference proteome</keyword>
<evidence type="ECO:0000313" key="1">
    <source>
        <dbReference type="EMBL" id="NAS10986.1"/>
    </source>
</evidence>
<comment type="caution">
    <text evidence="1">The sequence shown here is derived from an EMBL/GenBank/DDBJ whole genome shotgun (WGS) entry which is preliminary data.</text>
</comment>
<dbReference type="AlphaFoldDB" id="A0A6L9E8E7"/>
<dbReference type="Proteomes" id="UP000475249">
    <property type="component" value="Unassembled WGS sequence"/>
</dbReference>
<reference evidence="1 2" key="1">
    <citation type="submission" date="2020-01" db="EMBL/GenBank/DDBJ databases">
        <title>Bacteria diversity of Porities sp.</title>
        <authorList>
            <person name="Wang G."/>
        </authorList>
    </citation>
    <scope>NUCLEOTIDE SEQUENCE [LARGE SCALE GENOMIC DNA]</scope>
    <source>
        <strain evidence="1 2">R33</strain>
    </source>
</reference>
<dbReference type="SUPFAM" id="SSF51695">
    <property type="entry name" value="PLC-like phosphodiesterases"/>
    <property type="match status" value="1"/>
</dbReference>
<name>A0A6L9E8E7_9FLAO</name>
<accession>A0A6L9E8E7</accession>
<evidence type="ECO:0008006" key="3">
    <source>
        <dbReference type="Google" id="ProtNLM"/>
    </source>
</evidence>
<dbReference type="EMBL" id="WXYO01000001">
    <property type="protein sequence ID" value="NAS10986.1"/>
    <property type="molecule type" value="Genomic_DNA"/>
</dbReference>
<sequence>MFPKARIPSIANGTPWKGPGIKMILPLMLCFLCITAVSAKDAVDQPKEISNPKNATAINDGHILLNSYSFNAKKRSSFTINGVSEQINRGLTVIHFQTSNTYEFKTFDTYGSEESAAEFLKILKALVNGKGTYMILAHDSASKSLQKFSGEIGAMGFKTLSQLVNRQAYTAHNFGGKISEKVHDISIHLDLAIPARLDDKTIYFPKPSWDFEPSTDRYIAHAAGEVNGVKSTNSREALDENYKKGFRLFELDIIETSDGKYVAAHDWKMWARFTDYSGSLPVSHAEFLKHKIYGKYTTLDMKRINQWFAAHPDAILITDKVDDPIRFADQFQFRDRLIMELFSPLAIEEAAENNITSMISQEPLARLSGDKMAYLAINKVKYVAVSRRIIPSQTDFLLKLKENGLKVYVYNVNFDPGKDEKYVFENELGLVYGMYADKWVFDEPEN</sequence>
<protein>
    <recommendedName>
        <fullName evidence="3">Glycerophosphoryl diester phosphodiesterase</fullName>
    </recommendedName>
</protein>
<gene>
    <name evidence="1" type="ORF">GTQ38_03160</name>
</gene>
<proteinExistence type="predicted"/>